<feature type="transmembrane region" description="Helical" evidence="1">
    <location>
        <begin position="12"/>
        <end position="33"/>
    </location>
</feature>
<evidence type="ECO:0000256" key="1">
    <source>
        <dbReference type="SAM" id="Phobius"/>
    </source>
</evidence>
<feature type="transmembrane region" description="Helical" evidence="1">
    <location>
        <begin position="39"/>
        <end position="62"/>
    </location>
</feature>
<name>A0A4U2ZCT1_9BACI</name>
<keyword evidence="3" id="KW-1185">Reference proteome</keyword>
<feature type="transmembrane region" description="Helical" evidence="1">
    <location>
        <begin position="179"/>
        <end position="199"/>
    </location>
</feature>
<dbReference type="RefSeq" id="WP_107895776.1">
    <property type="nucleotide sequence ID" value="NZ_PYWM01000013.1"/>
</dbReference>
<feature type="transmembrane region" description="Helical" evidence="1">
    <location>
        <begin position="82"/>
        <end position="106"/>
    </location>
</feature>
<proteinExistence type="predicted"/>
<sequence>MDQFKFEVKNMGLNFYIPIIIFLVVFCSLFFLPAEQYELQLLIFLQTVFVPFSAWWSIYLVYELYQNQSEEILLLCYPRNLILNFIKFESIFIIMLALIVATFYVILPDVSIFKLLILLISQALLISSLGLLLAIFFKNIETPFMIIVLYIATELLTLGDVFLWPHMFFFDFNFTFREIVFYAISSMLLITVSLYLSYVNVRTIERKII</sequence>
<evidence type="ECO:0000313" key="3">
    <source>
        <dbReference type="Proteomes" id="UP000308744"/>
    </source>
</evidence>
<comment type="caution">
    <text evidence="2">The sequence shown here is derived from an EMBL/GenBank/DDBJ whole genome shotgun (WGS) entry which is preliminary data.</text>
</comment>
<dbReference type="AlphaFoldDB" id="A0A4U2ZCT1"/>
<keyword evidence="1" id="KW-0472">Membrane</keyword>
<feature type="transmembrane region" description="Helical" evidence="1">
    <location>
        <begin position="112"/>
        <end position="137"/>
    </location>
</feature>
<gene>
    <name evidence="2" type="ORF">FC756_05470</name>
</gene>
<reference evidence="2 3" key="1">
    <citation type="submission" date="2019-04" db="EMBL/GenBank/DDBJ databases">
        <title>Lysinibacillus genome sequencing.</title>
        <authorList>
            <person name="Dunlap C."/>
        </authorList>
    </citation>
    <scope>NUCLEOTIDE SEQUENCE [LARGE SCALE GENOMIC DNA]</scope>
    <source>
        <strain evidence="2 3">CCTCC AB 2010389</strain>
    </source>
</reference>
<protein>
    <submittedName>
        <fullName evidence="2">Uncharacterized protein</fullName>
    </submittedName>
</protein>
<dbReference type="Proteomes" id="UP000308744">
    <property type="component" value="Unassembled WGS sequence"/>
</dbReference>
<accession>A0A4U2ZCT1</accession>
<organism evidence="2 3">
    <name type="scientific">Lysinibacillus mangiferihumi</name>
    <dbReference type="NCBI Taxonomy" id="1130819"/>
    <lineage>
        <taxon>Bacteria</taxon>
        <taxon>Bacillati</taxon>
        <taxon>Bacillota</taxon>
        <taxon>Bacilli</taxon>
        <taxon>Bacillales</taxon>
        <taxon>Bacillaceae</taxon>
        <taxon>Lysinibacillus</taxon>
    </lineage>
</organism>
<dbReference type="EMBL" id="SZPU01000016">
    <property type="protein sequence ID" value="TKI71552.1"/>
    <property type="molecule type" value="Genomic_DNA"/>
</dbReference>
<feature type="transmembrane region" description="Helical" evidence="1">
    <location>
        <begin position="144"/>
        <end position="167"/>
    </location>
</feature>
<keyword evidence="1" id="KW-1133">Transmembrane helix</keyword>
<keyword evidence="1" id="KW-0812">Transmembrane</keyword>
<evidence type="ECO:0000313" key="2">
    <source>
        <dbReference type="EMBL" id="TKI71552.1"/>
    </source>
</evidence>